<evidence type="ECO:0000313" key="1">
    <source>
        <dbReference type="EMBL" id="GMI23338.1"/>
    </source>
</evidence>
<proteinExistence type="predicted"/>
<organism evidence="1 2">
    <name type="scientific">Tetraparma gracilis</name>
    <dbReference type="NCBI Taxonomy" id="2962635"/>
    <lineage>
        <taxon>Eukaryota</taxon>
        <taxon>Sar</taxon>
        <taxon>Stramenopiles</taxon>
        <taxon>Ochrophyta</taxon>
        <taxon>Bolidophyceae</taxon>
        <taxon>Parmales</taxon>
        <taxon>Triparmaceae</taxon>
        <taxon>Tetraparma</taxon>
    </lineage>
</organism>
<protein>
    <submittedName>
        <fullName evidence="1">Uncharacterized protein</fullName>
    </submittedName>
</protein>
<dbReference type="Proteomes" id="UP001165060">
    <property type="component" value="Unassembled WGS sequence"/>
</dbReference>
<gene>
    <name evidence="1" type="ORF">TeGR_g4885</name>
</gene>
<keyword evidence="2" id="KW-1185">Reference proteome</keyword>
<evidence type="ECO:0000313" key="2">
    <source>
        <dbReference type="Proteomes" id="UP001165060"/>
    </source>
</evidence>
<reference evidence="1 2" key="1">
    <citation type="journal article" date="2023" name="Commun. Biol.">
        <title>Genome analysis of Parmales, the sister group of diatoms, reveals the evolutionary specialization of diatoms from phago-mixotrophs to photoautotrophs.</title>
        <authorList>
            <person name="Ban H."/>
            <person name="Sato S."/>
            <person name="Yoshikawa S."/>
            <person name="Yamada K."/>
            <person name="Nakamura Y."/>
            <person name="Ichinomiya M."/>
            <person name="Sato N."/>
            <person name="Blanc-Mathieu R."/>
            <person name="Endo H."/>
            <person name="Kuwata A."/>
            <person name="Ogata H."/>
        </authorList>
    </citation>
    <scope>NUCLEOTIDE SEQUENCE [LARGE SCALE GENOMIC DNA]</scope>
</reference>
<name>A0ABQ6MBP3_9STRA</name>
<sequence length="375" mass="40740">MDWSSNQSRILSGDNTSVQLYNPPLYPYRPTELPHSLLQSNSTNQTFSSWAASDPAPASPTVGVWSRPLFASKWAHSSSHTDDVYNHQTCRLFIDIRIPTSRPAFSHASSLQGLSDEELRLFARQHAFAGYNREVGVTEANSVNLPACVRHHCIDWNFVGQARARPNKWYVEVEPGQEGGRAGKQWRELAFAQHPGGEHYYVERWARREGDLCEGEARGPVVALRAAEGGRDGIIVVLGELFAYILDRKEAVDWEQEGRGCGSTQDLVDEALASGNRALAEIVLGIEAGAGRIRDGAWTVTKAVRPWDEGRKLFAERGAEGLLGAPDCVAGGEGGEGGVWLGGRKWNVFESNIGTAALAALLGCGVGQPPPAAKL</sequence>
<accession>A0ABQ6MBP3</accession>
<comment type="caution">
    <text evidence="1">The sequence shown here is derived from an EMBL/GenBank/DDBJ whole genome shotgun (WGS) entry which is preliminary data.</text>
</comment>
<dbReference type="EMBL" id="BRYB01000122">
    <property type="protein sequence ID" value="GMI23338.1"/>
    <property type="molecule type" value="Genomic_DNA"/>
</dbReference>